<organism evidence="2 3">
    <name type="scientific">Floridaenema fluviatile BLCC-F154</name>
    <dbReference type="NCBI Taxonomy" id="3153640"/>
    <lineage>
        <taxon>Bacteria</taxon>
        <taxon>Bacillati</taxon>
        <taxon>Cyanobacteriota</taxon>
        <taxon>Cyanophyceae</taxon>
        <taxon>Oscillatoriophycideae</taxon>
        <taxon>Aerosakkonematales</taxon>
        <taxon>Aerosakkonemataceae</taxon>
        <taxon>Floridanema</taxon>
        <taxon>Floridanema fluviatile</taxon>
    </lineage>
</organism>
<evidence type="ECO:0000313" key="2">
    <source>
        <dbReference type="EMBL" id="MFB2938330.1"/>
    </source>
</evidence>
<reference evidence="2 3" key="1">
    <citation type="submission" date="2024-09" db="EMBL/GenBank/DDBJ databases">
        <title>Floridaenema gen nov. (Aerosakkonemataceae, Aerosakkonematales ord. nov., Cyanobacteria) from benthic tropical and subtropical fresh waters, with the description of four new species.</title>
        <authorList>
            <person name="Moretto J.A."/>
            <person name="Berthold D.E."/>
            <person name="Lefler F.W."/>
            <person name="Huang I.-S."/>
            <person name="Laughinghouse H. IV."/>
        </authorList>
    </citation>
    <scope>NUCLEOTIDE SEQUENCE [LARGE SCALE GENOMIC DNA]</scope>
    <source>
        <strain evidence="2 3">BLCC-F154</strain>
    </source>
</reference>
<evidence type="ECO:0000256" key="1">
    <source>
        <dbReference type="SAM" id="MobiDB-lite"/>
    </source>
</evidence>
<sequence>MQDSAGKTISYHLGYPDDNLEPTTSTSRQPLVLSIMENINAVENALNSAVLDSMALQVGDLKVDYATHISQLKNQGTMLLIQLSKLTGLPIAFDKFQLSTGNTGGNGGNGSVYGQSLVIQSYW</sequence>
<name>A0ABV4YHM3_9CYAN</name>
<evidence type="ECO:0000313" key="3">
    <source>
        <dbReference type="Proteomes" id="UP001576776"/>
    </source>
</evidence>
<gene>
    <name evidence="2" type="ORF">ACE1B6_24045</name>
</gene>
<dbReference type="EMBL" id="JBHFNS010000087">
    <property type="protein sequence ID" value="MFB2938330.1"/>
    <property type="molecule type" value="Genomic_DNA"/>
</dbReference>
<proteinExistence type="predicted"/>
<comment type="caution">
    <text evidence="2">The sequence shown here is derived from an EMBL/GenBank/DDBJ whole genome shotgun (WGS) entry which is preliminary data.</text>
</comment>
<dbReference type="RefSeq" id="WP_413259811.1">
    <property type="nucleotide sequence ID" value="NZ_JBHFNS010000087.1"/>
</dbReference>
<protein>
    <submittedName>
        <fullName evidence="2">Uncharacterized protein</fullName>
    </submittedName>
</protein>
<dbReference type="Proteomes" id="UP001576776">
    <property type="component" value="Unassembled WGS sequence"/>
</dbReference>
<feature type="region of interest" description="Disordered" evidence="1">
    <location>
        <begin position="1"/>
        <end position="25"/>
    </location>
</feature>
<keyword evidence="3" id="KW-1185">Reference proteome</keyword>
<accession>A0ABV4YHM3</accession>